<organism evidence="2 3">
    <name type="scientific">Aspergillus thermomutatus</name>
    <name type="common">Neosartorya pseudofischeri</name>
    <dbReference type="NCBI Taxonomy" id="41047"/>
    <lineage>
        <taxon>Eukaryota</taxon>
        <taxon>Fungi</taxon>
        <taxon>Dikarya</taxon>
        <taxon>Ascomycota</taxon>
        <taxon>Pezizomycotina</taxon>
        <taxon>Eurotiomycetes</taxon>
        <taxon>Eurotiomycetidae</taxon>
        <taxon>Eurotiales</taxon>
        <taxon>Aspergillaceae</taxon>
        <taxon>Aspergillus</taxon>
        <taxon>Aspergillus subgen. Fumigati</taxon>
    </lineage>
</organism>
<feature type="region of interest" description="Disordered" evidence="1">
    <location>
        <begin position="212"/>
        <end position="330"/>
    </location>
</feature>
<reference evidence="2" key="1">
    <citation type="submission" date="2018-08" db="EMBL/GenBank/DDBJ databases">
        <title>Draft genome sequence of azole-resistant Aspergillus thermomutatus (Neosartorya pseudofischeri) strain HMR AF 39, isolated from a human nasal aspirate.</title>
        <authorList>
            <person name="Parent-Michaud M."/>
            <person name="Dufresne P.J."/>
            <person name="Fournier E."/>
            <person name="Martineau C."/>
            <person name="Moreira S."/>
            <person name="Perkins V."/>
            <person name="De Repentigny L."/>
            <person name="Dufresne S.F."/>
        </authorList>
    </citation>
    <scope>NUCLEOTIDE SEQUENCE [LARGE SCALE GENOMIC DNA]</scope>
    <source>
        <strain evidence="2">HMR AF 39</strain>
    </source>
</reference>
<dbReference type="InterPro" id="IPR013240">
    <property type="entry name" value="DNA-dir_RNA_pol1_su_RPA34"/>
</dbReference>
<evidence type="ECO:0008006" key="4">
    <source>
        <dbReference type="Google" id="ProtNLM"/>
    </source>
</evidence>
<name>A0A397HZ73_ASPTH</name>
<dbReference type="Pfam" id="PF08208">
    <property type="entry name" value="RNA_polI_A34"/>
    <property type="match status" value="1"/>
</dbReference>
<dbReference type="OrthoDB" id="76224at2759"/>
<dbReference type="VEuPathDB" id="FungiDB:CDV56_108175"/>
<dbReference type="InterPro" id="IPR053263">
    <property type="entry name" value="Euk_RPA34_RNAP_subunit"/>
</dbReference>
<feature type="compositionally biased region" description="Low complexity" evidence="1">
    <location>
        <begin position="97"/>
        <end position="106"/>
    </location>
</feature>
<feature type="compositionally biased region" description="Low complexity" evidence="1">
    <location>
        <begin position="13"/>
        <end position="24"/>
    </location>
</feature>
<feature type="compositionally biased region" description="Basic and acidic residues" evidence="1">
    <location>
        <begin position="251"/>
        <end position="281"/>
    </location>
</feature>
<dbReference type="GeneID" id="38130149"/>
<dbReference type="GO" id="GO:0006360">
    <property type="term" value="P:transcription by RNA polymerase I"/>
    <property type="evidence" value="ECO:0007669"/>
    <property type="project" value="InterPro"/>
</dbReference>
<dbReference type="RefSeq" id="XP_026618975.1">
    <property type="nucleotide sequence ID" value="XM_026761794.1"/>
</dbReference>
<feature type="compositionally biased region" description="Low complexity" evidence="1">
    <location>
        <begin position="237"/>
        <end position="246"/>
    </location>
</feature>
<dbReference type="EMBL" id="NKHU02000002">
    <property type="protein sequence ID" value="RHZ68302.1"/>
    <property type="molecule type" value="Genomic_DNA"/>
</dbReference>
<dbReference type="AlphaFoldDB" id="A0A397HZ73"/>
<keyword evidence="3" id="KW-1185">Reference proteome</keyword>
<proteinExistence type="predicted"/>
<evidence type="ECO:0000256" key="1">
    <source>
        <dbReference type="SAM" id="MobiDB-lite"/>
    </source>
</evidence>
<dbReference type="PANTHER" id="PTHR28155">
    <property type="entry name" value="ACR243WP"/>
    <property type="match status" value="1"/>
</dbReference>
<feature type="compositionally biased region" description="Basic and acidic residues" evidence="1">
    <location>
        <begin position="304"/>
        <end position="314"/>
    </location>
</feature>
<gene>
    <name evidence="2" type="ORF">CDV56_108175</name>
</gene>
<sequence length="330" mass="35954">MAPAKSIKKSASDSESSSSSRSTSPEPMKKSESDRETEDSSSSGSESEDSASSDSESVPSSTEKKIKASNVSSSNDSLYPRPPYKPPSGFKAAKKQLPPSSTTSSLLSDLRGKQIFHITAPAFLPLSKVKEVSLAKILQGEPVLKHEGVQYGIPPENISQGDLGGKSLLLYDSKTQTYYSTPGATIPTYHVQEVIDLPKSLETDDAVLAAAQGQIKPPRKQPKHLKMRFRPVGSGEGPPETIGSSSEESEGEGKPTFKFPKESKTDREERKRKHHPEEVEGNRSGSLPRKKSKKQSVDAPQMEIDEKAGQDKSKKSSKKRDEKKRKKEKS</sequence>
<feature type="region of interest" description="Disordered" evidence="1">
    <location>
        <begin position="1"/>
        <end position="106"/>
    </location>
</feature>
<dbReference type="PANTHER" id="PTHR28155:SF1">
    <property type="entry name" value="DNA-DIRECTED RNA POLYMERASE I SUBUNIT RPA34.5-DOMAIN-CONTAINING PROTEIN"/>
    <property type="match status" value="1"/>
</dbReference>
<feature type="compositionally biased region" description="Low complexity" evidence="1">
    <location>
        <begin position="52"/>
        <end position="61"/>
    </location>
</feature>
<protein>
    <recommendedName>
        <fullName evidence="4">DNA-directed RNA polymerase I subunit RPA34.5</fullName>
    </recommendedName>
</protein>
<accession>A0A397HZ73</accession>
<dbReference type="Proteomes" id="UP000215305">
    <property type="component" value="Unassembled WGS sequence"/>
</dbReference>
<feature type="compositionally biased region" description="Basic residues" evidence="1">
    <location>
        <begin position="217"/>
        <end position="229"/>
    </location>
</feature>
<feature type="compositionally biased region" description="Basic residues" evidence="1">
    <location>
        <begin position="315"/>
        <end position="330"/>
    </location>
</feature>
<evidence type="ECO:0000313" key="3">
    <source>
        <dbReference type="Proteomes" id="UP000215305"/>
    </source>
</evidence>
<evidence type="ECO:0000313" key="2">
    <source>
        <dbReference type="EMBL" id="RHZ68302.1"/>
    </source>
</evidence>
<comment type="caution">
    <text evidence="2">The sequence shown here is derived from an EMBL/GenBank/DDBJ whole genome shotgun (WGS) entry which is preliminary data.</text>
</comment>